<dbReference type="InterPro" id="IPR003615">
    <property type="entry name" value="HNH_nuc"/>
</dbReference>
<dbReference type="GO" id="GO:0004519">
    <property type="term" value="F:endonuclease activity"/>
    <property type="evidence" value="ECO:0007669"/>
    <property type="project" value="InterPro"/>
</dbReference>
<dbReference type="InterPro" id="IPR044925">
    <property type="entry name" value="His-Me_finger_sf"/>
</dbReference>
<reference evidence="2" key="1">
    <citation type="journal article" date="2024" name="Environ. Microbiol. Rep.">
        <title>Hiding in plain sight: The discovery of complete genomes of 11 hypothetical spindle-shaped viruses that putatively infect mesophilic ammonia-oxidizing archaea.</title>
        <authorList>
            <person name="Ni Y."/>
            <person name="Xu T."/>
            <person name="Yan S."/>
            <person name="Chen L."/>
            <person name="Wang Y."/>
        </authorList>
    </citation>
    <scope>NUCLEOTIDE SEQUENCE</scope>
    <source>
        <strain evidence="2">NTM1</strain>
    </source>
</reference>
<proteinExistence type="predicted"/>
<dbReference type="SUPFAM" id="SSF54060">
    <property type="entry name" value="His-Me finger endonucleases"/>
    <property type="match status" value="1"/>
</dbReference>
<reference evidence="2" key="2">
    <citation type="submission" date="2024-03" db="EMBL/GenBank/DDBJ databases">
        <authorList>
            <person name="Ni Y."/>
            <person name="Xu T."/>
            <person name="Yan S."/>
            <person name="Chen L."/>
            <person name="Wang Y."/>
        </authorList>
    </citation>
    <scope>NUCLEOTIDE SEQUENCE</scope>
    <source>
        <strain evidence="2">NTM1</strain>
    </source>
</reference>
<dbReference type="InterPro" id="IPR044930">
    <property type="entry name" value="Homing_endonuclease_His-Me"/>
</dbReference>
<feature type="domain" description="HNH nuclease" evidence="1">
    <location>
        <begin position="47"/>
        <end position="89"/>
    </location>
</feature>
<evidence type="ECO:0000313" key="2">
    <source>
        <dbReference type="EMBL" id="DBA52036.1"/>
    </source>
</evidence>
<protein>
    <submittedName>
        <fullName evidence="2">ORF78</fullName>
    </submittedName>
</protein>
<sequence length="152" mass="17559">MQKGYAILPNQLLSKIRFDEDTYCWSWIGAKNWLQYGVLYVRGKFFFAHRLSYMLFKGEIPQGLVIDHLCGNYSCVNPDHLEAVTQGVNASRGIGFSAINKAKKYCPSGHLLEGDNLIKYEISRGKRACRICFNKNQRLRPFRKSMTLEWIS</sequence>
<organism evidence="2">
    <name type="scientific">Nitrosopumilaceae spindle-shaped virus</name>
    <dbReference type="NCBI Taxonomy" id="3065433"/>
    <lineage>
        <taxon>Viruses</taxon>
    </lineage>
</organism>
<name>A0AAT9J9Z9_9VIRU</name>
<dbReference type="EMBL" id="BK067788">
    <property type="protein sequence ID" value="DBA52036.1"/>
    <property type="molecule type" value="Genomic_DNA"/>
</dbReference>
<accession>A0AAT9J9Z9</accession>
<evidence type="ECO:0000259" key="1">
    <source>
        <dbReference type="Pfam" id="PF13392"/>
    </source>
</evidence>
<dbReference type="Gene3D" id="3.90.75.10">
    <property type="entry name" value="Homing Intron 3 (I-ppo) Encoded Endonuclease, Chain A"/>
    <property type="match status" value="1"/>
</dbReference>
<dbReference type="Pfam" id="PF13392">
    <property type="entry name" value="HNH_3"/>
    <property type="match status" value="1"/>
</dbReference>